<dbReference type="AlphaFoldDB" id="A0AA85K5C5"/>
<evidence type="ECO:0000313" key="2">
    <source>
        <dbReference type="Proteomes" id="UP000050795"/>
    </source>
</evidence>
<sequence>MHDATIAASASTTPPPPSMIPNHGLTSLLSNVASNISAHQQQHHQQQQQQQQSQNTFLKPPLIPTGRTSNAQLLQLLRNVASSSSSSSCSSLPSSLNPSTSPRNSSPVVLNDSSIQQQQPQQQMSTSVSLSSTDYLSSSSSNNNNNDQTLSSNPSPNRLSLNAATPTTVANTNTTPPVANNTPMNGLNLLPDFEALLTNSNPNMNDFIYCLVQSILLNHAQARQKVKCKKEVPTTLDSTALLSFLSGTGNLNPTNNCTLDSVNSTIQLRQALESLINPTISSSGFDQTSSHSLLSSSSTSSSAGDMLDSGSLTQAFQQLTNLSSTRKPSGIGKVMSSGGVVGCAASLIPNEINNNTNNNNTPSTGNISFDLLAQLSAAAAAVAATTTPTPAPDIVSHLANLTTSDSFNSVLPTDDSLSSALQNLLFKQMLSVNTSSNAIPLHHLDRQEIFWVVLRNLLNIQI</sequence>
<dbReference type="Proteomes" id="UP000050795">
    <property type="component" value="Unassembled WGS sequence"/>
</dbReference>
<feature type="compositionally biased region" description="Low complexity" evidence="1">
    <location>
        <begin position="116"/>
        <end position="162"/>
    </location>
</feature>
<keyword evidence="2" id="KW-1185">Reference proteome</keyword>
<accession>A0AA85K5C5</accession>
<protein>
    <submittedName>
        <fullName evidence="3">Uncharacterized protein</fullName>
    </submittedName>
</protein>
<organism evidence="2 3">
    <name type="scientific">Trichobilharzia regenti</name>
    <name type="common">Nasal bird schistosome</name>
    <dbReference type="NCBI Taxonomy" id="157069"/>
    <lineage>
        <taxon>Eukaryota</taxon>
        <taxon>Metazoa</taxon>
        <taxon>Spiralia</taxon>
        <taxon>Lophotrochozoa</taxon>
        <taxon>Platyhelminthes</taxon>
        <taxon>Trematoda</taxon>
        <taxon>Digenea</taxon>
        <taxon>Strigeidida</taxon>
        <taxon>Schistosomatoidea</taxon>
        <taxon>Schistosomatidae</taxon>
        <taxon>Trichobilharzia</taxon>
    </lineage>
</organism>
<proteinExistence type="predicted"/>
<reference evidence="3" key="2">
    <citation type="submission" date="2023-11" db="UniProtKB">
        <authorList>
            <consortium name="WormBaseParasite"/>
        </authorList>
    </citation>
    <scope>IDENTIFICATION</scope>
</reference>
<feature type="compositionally biased region" description="Low complexity" evidence="1">
    <location>
        <begin position="1"/>
        <end position="12"/>
    </location>
</feature>
<feature type="region of interest" description="Disordered" evidence="1">
    <location>
        <begin position="84"/>
        <end position="162"/>
    </location>
</feature>
<feature type="region of interest" description="Disordered" evidence="1">
    <location>
        <begin position="36"/>
        <end position="66"/>
    </location>
</feature>
<reference evidence="2" key="1">
    <citation type="submission" date="2022-06" db="EMBL/GenBank/DDBJ databases">
        <authorList>
            <person name="Berger JAMES D."/>
            <person name="Berger JAMES D."/>
        </authorList>
    </citation>
    <scope>NUCLEOTIDE SEQUENCE [LARGE SCALE GENOMIC DNA]</scope>
</reference>
<dbReference type="WBParaSite" id="TREG1_55670.1">
    <property type="protein sequence ID" value="TREG1_55670.1"/>
    <property type="gene ID" value="TREG1_55670"/>
</dbReference>
<feature type="compositionally biased region" description="Low complexity" evidence="1">
    <location>
        <begin position="39"/>
        <end position="54"/>
    </location>
</feature>
<feature type="region of interest" description="Disordered" evidence="1">
    <location>
        <begin position="1"/>
        <end position="22"/>
    </location>
</feature>
<name>A0AA85K5C5_TRIRE</name>
<evidence type="ECO:0000256" key="1">
    <source>
        <dbReference type="SAM" id="MobiDB-lite"/>
    </source>
</evidence>
<feature type="compositionally biased region" description="Low complexity" evidence="1">
    <location>
        <begin position="84"/>
        <end position="107"/>
    </location>
</feature>
<evidence type="ECO:0000313" key="3">
    <source>
        <dbReference type="WBParaSite" id="TREG1_55670.1"/>
    </source>
</evidence>